<comment type="caution">
    <text evidence="8">The sequence shown here is derived from an EMBL/GenBank/DDBJ whole genome shotgun (WGS) entry which is preliminary data.</text>
</comment>
<comment type="subcellular location">
    <subcellularLocation>
        <location evidence="1">Cell outer membrane</location>
    </subcellularLocation>
</comment>
<evidence type="ECO:0000256" key="5">
    <source>
        <dbReference type="ARBA" id="ARBA00023237"/>
    </source>
</evidence>
<evidence type="ECO:0000259" key="7">
    <source>
        <dbReference type="Pfam" id="PF14322"/>
    </source>
</evidence>
<feature type="domain" description="SusD-like N-terminal" evidence="7">
    <location>
        <begin position="68"/>
        <end position="196"/>
    </location>
</feature>
<keyword evidence="3" id="KW-0732">Signal</keyword>
<keyword evidence="4" id="KW-0472">Membrane</keyword>
<evidence type="ECO:0000256" key="2">
    <source>
        <dbReference type="ARBA" id="ARBA00006275"/>
    </source>
</evidence>
<dbReference type="OrthoDB" id="5694214at2"/>
<evidence type="ECO:0008006" key="10">
    <source>
        <dbReference type="Google" id="ProtNLM"/>
    </source>
</evidence>
<feature type="domain" description="RagB/SusD" evidence="6">
    <location>
        <begin position="279"/>
        <end position="533"/>
    </location>
</feature>
<evidence type="ECO:0000256" key="4">
    <source>
        <dbReference type="ARBA" id="ARBA00023136"/>
    </source>
</evidence>
<name>A0A0Q0X136_9FLAO</name>
<dbReference type="Gene3D" id="1.25.40.390">
    <property type="match status" value="1"/>
</dbReference>
<dbReference type="Pfam" id="PF07980">
    <property type="entry name" value="SusD_RagB"/>
    <property type="match status" value="1"/>
</dbReference>
<dbReference type="EMBL" id="LCTZ01000002">
    <property type="protein sequence ID" value="KQC31304.1"/>
    <property type="molecule type" value="Genomic_DNA"/>
</dbReference>
<dbReference type="SUPFAM" id="SSF48452">
    <property type="entry name" value="TPR-like"/>
    <property type="match status" value="1"/>
</dbReference>
<evidence type="ECO:0000256" key="1">
    <source>
        <dbReference type="ARBA" id="ARBA00004442"/>
    </source>
</evidence>
<dbReference type="InterPro" id="IPR011990">
    <property type="entry name" value="TPR-like_helical_dom_sf"/>
</dbReference>
<dbReference type="Pfam" id="PF14322">
    <property type="entry name" value="SusD-like_3"/>
    <property type="match status" value="1"/>
</dbReference>
<dbReference type="AlphaFoldDB" id="A0A0Q0X136"/>
<evidence type="ECO:0000256" key="3">
    <source>
        <dbReference type="ARBA" id="ARBA00022729"/>
    </source>
</evidence>
<reference evidence="8 9" key="1">
    <citation type="submission" date="2015-04" db="EMBL/GenBank/DDBJ databases">
        <title>Complete genome of flavobacterium.</title>
        <authorList>
            <person name="Kwon Y.M."/>
            <person name="Kim S.-J."/>
        </authorList>
    </citation>
    <scope>NUCLEOTIDE SEQUENCE [LARGE SCALE GENOMIC DNA]</scope>
    <source>
        <strain evidence="8 9">DK169</strain>
    </source>
</reference>
<dbReference type="GO" id="GO:0009279">
    <property type="term" value="C:cell outer membrane"/>
    <property type="evidence" value="ECO:0007669"/>
    <property type="project" value="UniProtKB-SubCell"/>
</dbReference>
<dbReference type="STRING" id="346185.AAY42_16450"/>
<dbReference type="RefSeq" id="WP_055397179.1">
    <property type="nucleotide sequence ID" value="NZ_LCTZ01000002.1"/>
</dbReference>
<sequence length="533" mass="60144">MKIQNIKNYITLVLTILMVFVGTISCNELVDESPISEIDPNNFFRNNNDALGAIIGMYDAMQPTFRLKHYYWGELRGDSYINGNDGANADNIELTTNDVTSGNSNVIRWNDFYDMINRANYAIANIPTIDGFDSNLLGEAQAMRAYAYFQAVRVWGAVPLFTEPVVGAGPELQKTRTDANTIINEVIIPDMLAAEQNMNLFTAPYRFSLTSIWALQAEVYGFLGDDTNARTALQKIVDSNEFSLVTTAEAWQNLFLNDNVDPFDPDSESMGPLKVQEGPELIMSIGFSLNEDAGSGNRNRAGIYALFFAGIPSYTLSPALENKWREKFPIDSLGWVTKYPNTDPVLTQTVVFTDENGMEQDSIAPVYGDYRYYLSRENDVNLESKGLGNARLAKYNKVNYNQSLDDSDMVLYRYANIILYLAEVENRLGNNARALELINEFRTARQLPPVDSVEFGATMDEREIFILDERHLELVGEAQRWWDLRRTNRALEVMNPILDTLTGGIPLTQERLLFPIFDDHLVENPLLGQTPGY</sequence>
<comment type="similarity">
    <text evidence="2">Belongs to the SusD family.</text>
</comment>
<evidence type="ECO:0000259" key="6">
    <source>
        <dbReference type="Pfam" id="PF07980"/>
    </source>
</evidence>
<dbReference type="InterPro" id="IPR012944">
    <property type="entry name" value="SusD_RagB_dom"/>
</dbReference>
<dbReference type="Proteomes" id="UP000050827">
    <property type="component" value="Unassembled WGS sequence"/>
</dbReference>
<dbReference type="InterPro" id="IPR033985">
    <property type="entry name" value="SusD-like_N"/>
</dbReference>
<evidence type="ECO:0000313" key="8">
    <source>
        <dbReference type="EMBL" id="KQC31304.1"/>
    </source>
</evidence>
<organism evidence="8 9">
    <name type="scientific">Flagellimonas eckloniae</name>
    <dbReference type="NCBI Taxonomy" id="346185"/>
    <lineage>
        <taxon>Bacteria</taxon>
        <taxon>Pseudomonadati</taxon>
        <taxon>Bacteroidota</taxon>
        <taxon>Flavobacteriia</taxon>
        <taxon>Flavobacteriales</taxon>
        <taxon>Flavobacteriaceae</taxon>
        <taxon>Flagellimonas</taxon>
    </lineage>
</organism>
<gene>
    <name evidence="8" type="ORF">AAY42_16450</name>
</gene>
<keyword evidence="5" id="KW-0998">Cell outer membrane</keyword>
<evidence type="ECO:0000313" key="9">
    <source>
        <dbReference type="Proteomes" id="UP000050827"/>
    </source>
</evidence>
<dbReference type="PROSITE" id="PS51257">
    <property type="entry name" value="PROKAR_LIPOPROTEIN"/>
    <property type="match status" value="1"/>
</dbReference>
<accession>A0A0Q0X136</accession>
<protein>
    <recommendedName>
        <fullName evidence="10">Carbohydrate-binding protein SusD</fullName>
    </recommendedName>
</protein>
<keyword evidence="9" id="KW-1185">Reference proteome</keyword>
<proteinExistence type="inferred from homology"/>